<evidence type="ECO:0000313" key="11">
    <source>
        <dbReference type="Proteomes" id="UP001485043"/>
    </source>
</evidence>
<evidence type="ECO:0000256" key="4">
    <source>
        <dbReference type="ARBA" id="ARBA00022554"/>
    </source>
</evidence>
<comment type="catalytic activity">
    <reaction evidence="8">
        <text>Fe(2+)(in) = Fe(2+)(out)</text>
        <dbReference type="Rhea" id="RHEA:28486"/>
        <dbReference type="ChEBI" id="CHEBI:29033"/>
    </reaction>
    <physiologicalReaction direction="left-to-right" evidence="8">
        <dbReference type="Rhea" id="RHEA:28487"/>
    </physiologicalReaction>
</comment>
<evidence type="ECO:0000256" key="9">
    <source>
        <dbReference type="SAM" id="Phobius"/>
    </source>
</evidence>
<feature type="transmembrane region" description="Helical" evidence="9">
    <location>
        <begin position="256"/>
        <end position="275"/>
    </location>
</feature>
<evidence type="ECO:0000256" key="2">
    <source>
        <dbReference type="ARBA" id="ARBA00007049"/>
    </source>
</evidence>
<keyword evidence="3" id="KW-0408">Iron</keyword>
<dbReference type="PANTHER" id="PTHR31851">
    <property type="entry name" value="FE(2+)/MN(2+) TRANSPORTER PCL1"/>
    <property type="match status" value="1"/>
</dbReference>
<dbReference type="AlphaFoldDB" id="A0AAW1SX12"/>
<dbReference type="CDD" id="cd02432">
    <property type="entry name" value="Nodulin-21_like_1"/>
    <property type="match status" value="1"/>
</dbReference>
<feature type="transmembrane region" description="Helical" evidence="9">
    <location>
        <begin position="192"/>
        <end position="216"/>
    </location>
</feature>
<proteinExistence type="inferred from homology"/>
<accession>A0AAW1SX12</accession>
<dbReference type="EMBL" id="JALJOV010000675">
    <property type="protein sequence ID" value="KAK9861956.1"/>
    <property type="molecule type" value="Genomic_DNA"/>
</dbReference>
<dbReference type="Pfam" id="PF01988">
    <property type="entry name" value="VIT1"/>
    <property type="match status" value="1"/>
</dbReference>
<gene>
    <name evidence="10" type="ORF">WJX84_004226</name>
</gene>
<comment type="subcellular location">
    <subcellularLocation>
        <location evidence="1">Vacuole membrane</location>
        <topology evidence="1">Multi-pass membrane protein</topology>
    </subcellularLocation>
</comment>
<evidence type="ECO:0000256" key="3">
    <source>
        <dbReference type="ARBA" id="ARBA00022496"/>
    </source>
</evidence>
<keyword evidence="3" id="KW-0410">Iron transport</keyword>
<keyword evidence="11" id="KW-1185">Reference proteome</keyword>
<keyword evidence="4" id="KW-0926">Vacuole</keyword>
<evidence type="ECO:0000256" key="6">
    <source>
        <dbReference type="ARBA" id="ARBA00022989"/>
    </source>
</evidence>
<keyword evidence="3" id="KW-0406">Ion transport</keyword>
<evidence type="ECO:0000256" key="8">
    <source>
        <dbReference type="ARBA" id="ARBA00044464"/>
    </source>
</evidence>
<evidence type="ECO:0000256" key="5">
    <source>
        <dbReference type="ARBA" id="ARBA00022692"/>
    </source>
</evidence>
<keyword evidence="5 9" id="KW-0812">Transmembrane</keyword>
<evidence type="ECO:0000256" key="7">
    <source>
        <dbReference type="ARBA" id="ARBA00023136"/>
    </source>
</evidence>
<keyword evidence="6 9" id="KW-1133">Transmembrane helix</keyword>
<dbReference type="InterPro" id="IPR008217">
    <property type="entry name" value="Ccc1_fam"/>
</dbReference>
<dbReference type="GO" id="GO:0030026">
    <property type="term" value="P:intracellular manganese ion homeostasis"/>
    <property type="evidence" value="ECO:0007669"/>
    <property type="project" value="InterPro"/>
</dbReference>
<name>A0AAW1SX12_9CHLO</name>
<sequence length="281" mass="29176">MTTPNPLYREGSVDLQGRQHEGQAQQHSGIPLEGVTVSSEAEYEELPDEHSHYSQRSPWLRAAVLGANDGLVSNASLMLGIGGGTSALRTIVLAGVAGLVAGSLSMACGEYISVSSQKDSEMADIEQERREQAKGPAAQRHELEELAQIYKDRGLSDNLAQQVAEELTAKDVIRAHARDELGIDIDDLSNPFAAALSSACAFIVGAGIPLLAAAFIGSHTWRLVSLCIASTAALLSFGVIGALCGGAGILKGGARVVLGGWIAMAITYGVGYGIGQGHGIA</sequence>
<evidence type="ECO:0000256" key="1">
    <source>
        <dbReference type="ARBA" id="ARBA00004128"/>
    </source>
</evidence>
<dbReference type="GO" id="GO:0005384">
    <property type="term" value="F:manganese ion transmembrane transporter activity"/>
    <property type="evidence" value="ECO:0007669"/>
    <property type="project" value="InterPro"/>
</dbReference>
<dbReference type="Proteomes" id="UP001485043">
    <property type="component" value="Unassembled WGS sequence"/>
</dbReference>
<protein>
    <submittedName>
        <fullName evidence="10">Uncharacterized protein</fullName>
    </submittedName>
</protein>
<dbReference type="GO" id="GO:0005774">
    <property type="term" value="C:vacuolar membrane"/>
    <property type="evidence" value="ECO:0007669"/>
    <property type="project" value="UniProtKB-SubCell"/>
</dbReference>
<feature type="transmembrane region" description="Helical" evidence="9">
    <location>
        <begin position="223"/>
        <end position="250"/>
    </location>
</feature>
<keyword evidence="3" id="KW-0813">Transport</keyword>
<reference evidence="10 11" key="1">
    <citation type="journal article" date="2024" name="Nat. Commun.">
        <title>Phylogenomics reveals the evolutionary origins of lichenization in chlorophyte algae.</title>
        <authorList>
            <person name="Puginier C."/>
            <person name="Libourel C."/>
            <person name="Otte J."/>
            <person name="Skaloud P."/>
            <person name="Haon M."/>
            <person name="Grisel S."/>
            <person name="Petersen M."/>
            <person name="Berrin J.G."/>
            <person name="Delaux P.M."/>
            <person name="Dal Grande F."/>
            <person name="Keller J."/>
        </authorList>
    </citation>
    <scope>NUCLEOTIDE SEQUENCE [LARGE SCALE GENOMIC DNA]</scope>
    <source>
        <strain evidence="10 11">SAG 2523</strain>
    </source>
</reference>
<dbReference type="GO" id="GO:0006826">
    <property type="term" value="P:iron ion transport"/>
    <property type="evidence" value="ECO:0007669"/>
    <property type="project" value="UniProtKB-KW"/>
</dbReference>
<keyword evidence="7 9" id="KW-0472">Membrane</keyword>
<comment type="similarity">
    <text evidence="2">Belongs to the CCC1 family.</text>
</comment>
<comment type="caution">
    <text evidence="10">The sequence shown here is derived from an EMBL/GenBank/DDBJ whole genome shotgun (WGS) entry which is preliminary data.</text>
</comment>
<organism evidence="10 11">
    <name type="scientific">Apatococcus fuscideae</name>
    <dbReference type="NCBI Taxonomy" id="2026836"/>
    <lineage>
        <taxon>Eukaryota</taxon>
        <taxon>Viridiplantae</taxon>
        <taxon>Chlorophyta</taxon>
        <taxon>core chlorophytes</taxon>
        <taxon>Trebouxiophyceae</taxon>
        <taxon>Chlorellales</taxon>
        <taxon>Chlorellaceae</taxon>
        <taxon>Apatococcus</taxon>
    </lineage>
</organism>
<evidence type="ECO:0000313" key="10">
    <source>
        <dbReference type="EMBL" id="KAK9861956.1"/>
    </source>
</evidence>